<dbReference type="InterPro" id="IPR000838">
    <property type="entry name" value="RNA_pol_sigma70_ECF_CS"/>
</dbReference>
<dbReference type="PANTHER" id="PTHR43133:SF51">
    <property type="entry name" value="RNA POLYMERASE SIGMA FACTOR"/>
    <property type="match status" value="1"/>
</dbReference>
<dbReference type="NCBIfam" id="TIGR02937">
    <property type="entry name" value="sigma70-ECF"/>
    <property type="match status" value="1"/>
</dbReference>
<dbReference type="Gene3D" id="1.10.1740.10">
    <property type="match status" value="1"/>
</dbReference>
<dbReference type="InterPro" id="IPR007627">
    <property type="entry name" value="RNA_pol_sigma70_r2"/>
</dbReference>
<dbReference type="Pfam" id="PF08281">
    <property type="entry name" value="Sigma70_r4_2"/>
    <property type="match status" value="1"/>
</dbReference>
<sequence>MSQPSSAPPSASSEEDRVYVTQALAGDQSAYGALMTKYQQPLQRHVAKMVRDSAIVEDLVQEAFVKAFKALERYAPEYAFSTWLYRITTNHTIDHIRRKKLKTVSIDKPVQTRDGEMQMELPDTTYRPDRHLVMDQRNEIIAAAIADLPPKYHRVIVMRHQEEKSYEEIAVELDLPLGTVKAHIFRARALLNKYLRDRRSELM</sequence>
<dbReference type="InterPro" id="IPR013249">
    <property type="entry name" value="RNA_pol_sigma70_r4_t2"/>
</dbReference>
<comment type="caution">
    <text evidence="9">The sequence shown here is derived from an EMBL/GenBank/DDBJ whole genome shotgun (WGS) entry which is preliminary data.</text>
</comment>
<dbReference type="InterPro" id="IPR036388">
    <property type="entry name" value="WH-like_DNA-bd_sf"/>
</dbReference>
<dbReference type="SUPFAM" id="SSF88659">
    <property type="entry name" value="Sigma3 and sigma4 domains of RNA polymerase sigma factors"/>
    <property type="match status" value="1"/>
</dbReference>
<feature type="domain" description="RNA polymerase sigma factor 70 region 4 type 2" evidence="8">
    <location>
        <begin position="139"/>
        <end position="191"/>
    </location>
</feature>
<evidence type="ECO:0000256" key="3">
    <source>
        <dbReference type="ARBA" id="ARBA00023082"/>
    </source>
</evidence>
<dbReference type="PANTHER" id="PTHR43133">
    <property type="entry name" value="RNA POLYMERASE ECF-TYPE SIGMA FACTO"/>
    <property type="match status" value="1"/>
</dbReference>
<evidence type="ECO:0000313" key="9">
    <source>
        <dbReference type="EMBL" id="OZC03452.1"/>
    </source>
</evidence>
<evidence type="ECO:0000256" key="6">
    <source>
        <dbReference type="RuleBase" id="RU000716"/>
    </source>
</evidence>
<keyword evidence="10" id="KW-1185">Reference proteome</keyword>
<evidence type="ECO:0000259" key="8">
    <source>
        <dbReference type="Pfam" id="PF08281"/>
    </source>
</evidence>
<organism evidence="9 10">
    <name type="scientific">Rubricoccus marinus</name>
    <dbReference type="NCBI Taxonomy" id="716817"/>
    <lineage>
        <taxon>Bacteria</taxon>
        <taxon>Pseudomonadati</taxon>
        <taxon>Rhodothermota</taxon>
        <taxon>Rhodothermia</taxon>
        <taxon>Rhodothermales</taxon>
        <taxon>Rubricoccaceae</taxon>
        <taxon>Rubricoccus</taxon>
    </lineage>
</organism>
<dbReference type="Proteomes" id="UP000216446">
    <property type="component" value="Unassembled WGS sequence"/>
</dbReference>
<dbReference type="OrthoDB" id="1027298at2"/>
<dbReference type="Pfam" id="PF04542">
    <property type="entry name" value="Sigma70_r2"/>
    <property type="match status" value="1"/>
</dbReference>
<keyword evidence="4 6" id="KW-0238">DNA-binding</keyword>
<evidence type="ECO:0000256" key="4">
    <source>
        <dbReference type="ARBA" id="ARBA00023125"/>
    </source>
</evidence>
<dbReference type="GO" id="GO:0006352">
    <property type="term" value="P:DNA-templated transcription initiation"/>
    <property type="evidence" value="ECO:0007669"/>
    <property type="project" value="InterPro"/>
</dbReference>
<keyword evidence="2 6" id="KW-0805">Transcription regulation</keyword>
<gene>
    <name evidence="9" type="ORF">BSZ36_10955</name>
</gene>
<dbReference type="InParanoid" id="A0A259U0C8"/>
<dbReference type="EMBL" id="MQWB01000001">
    <property type="protein sequence ID" value="OZC03452.1"/>
    <property type="molecule type" value="Genomic_DNA"/>
</dbReference>
<evidence type="ECO:0000313" key="10">
    <source>
        <dbReference type="Proteomes" id="UP000216446"/>
    </source>
</evidence>
<dbReference type="Gene3D" id="1.10.10.10">
    <property type="entry name" value="Winged helix-like DNA-binding domain superfamily/Winged helix DNA-binding domain"/>
    <property type="match status" value="1"/>
</dbReference>
<evidence type="ECO:0000256" key="5">
    <source>
        <dbReference type="ARBA" id="ARBA00023163"/>
    </source>
</evidence>
<keyword evidence="3 6" id="KW-0731">Sigma factor</keyword>
<evidence type="ECO:0000256" key="1">
    <source>
        <dbReference type="ARBA" id="ARBA00010641"/>
    </source>
</evidence>
<feature type="domain" description="RNA polymerase sigma-70 region 2" evidence="7">
    <location>
        <begin position="34"/>
        <end position="100"/>
    </location>
</feature>
<proteinExistence type="inferred from homology"/>
<comment type="similarity">
    <text evidence="1 6">Belongs to the sigma-70 factor family. ECF subfamily.</text>
</comment>
<dbReference type="CDD" id="cd06171">
    <property type="entry name" value="Sigma70_r4"/>
    <property type="match status" value="1"/>
</dbReference>
<dbReference type="GO" id="GO:0003677">
    <property type="term" value="F:DNA binding"/>
    <property type="evidence" value="ECO:0007669"/>
    <property type="project" value="UniProtKB-KW"/>
</dbReference>
<evidence type="ECO:0000256" key="2">
    <source>
        <dbReference type="ARBA" id="ARBA00023015"/>
    </source>
</evidence>
<name>A0A259U0C8_9BACT</name>
<dbReference type="GO" id="GO:0016987">
    <property type="term" value="F:sigma factor activity"/>
    <property type="evidence" value="ECO:0007669"/>
    <property type="project" value="UniProtKB-KW"/>
</dbReference>
<dbReference type="InterPro" id="IPR039425">
    <property type="entry name" value="RNA_pol_sigma-70-like"/>
</dbReference>
<dbReference type="FunCoup" id="A0A259U0C8">
    <property type="interactions" value="260"/>
</dbReference>
<dbReference type="RefSeq" id="WP_094548830.1">
    <property type="nucleotide sequence ID" value="NZ_MQWB01000001.1"/>
</dbReference>
<dbReference type="PROSITE" id="PS01063">
    <property type="entry name" value="SIGMA70_ECF"/>
    <property type="match status" value="1"/>
</dbReference>
<dbReference type="InterPro" id="IPR014284">
    <property type="entry name" value="RNA_pol_sigma-70_dom"/>
</dbReference>
<dbReference type="InterPro" id="IPR013324">
    <property type="entry name" value="RNA_pol_sigma_r3/r4-like"/>
</dbReference>
<reference evidence="9 10" key="1">
    <citation type="submission" date="2016-11" db="EMBL/GenBank/DDBJ databases">
        <title>Study of marine rhodopsin-containing bacteria.</title>
        <authorList>
            <person name="Yoshizawa S."/>
            <person name="Kumagai Y."/>
            <person name="Kogure K."/>
        </authorList>
    </citation>
    <scope>NUCLEOTIDE SEQUENCE [LARGE SCALE GENOMIC DNA]</scope>
    <source>
        <strain evidence="9 10">SG-29</strain>
    </source>
</reference>
<accession>A0A259U0C8</accession>
<protein>
    <recommendedName>
        <fullName evidence="6">RNA polymerase sigma factor</fullName>
    </recommendedName>
</protein>
<dbReference type="SUPFAM" id="SSF88946">
    <property type="entry name" value="Sigma2 domain of RNA polymerase sigma factors"/>
    <property type="match status" value="1"/>
</dbReference>
<keyword evidence="5 6" id="KW-0804">Transcription</keyword>
<dbReference type="InterPro" id="IPR013325">
    <property type="entry name" value="RNA_pol_sigma_r2"/>
</dbReference>
<dbReference type="AlphaFoldDB" id="A0A259U0C8"/>
<evidence type="ECO:0000259" key="7">
    <source>
        <dbReference type="Pfam" id="PF04542"/>
    </source>
</evidence>